<dbReference type="SUPFAM" id="SSF52172">
    <property type="entry name" value="CheY-like"/>
    <property type="match status" value="1"/>
</dbReference>
<feature type="modified residue" description="4-aspartylphosphate" evidence="6">
    <location>
        <position position="54"/>
    </location>
</feature>
<accession>A0A4U8Q8R5</accession>
<keyword evidence="11" id="KW-1185">Reference proteome</keyword>
<keyword evidence="6" id="KW-0597">Phosphoprotein</keyword>
<dbReference type="GO" id="GO:0043565">
    <property type="term" value="F:sequence-specific DNA binding"/>
    <property type="evidence" value="ECO:0007669"/>
    <property type="project" value="InterPro"/>
</dbReference>
<evidence type="ECO:0000313" key="11">
    <source>
        <dbReference type="Proteomes" id="UP000306509"/>
    </source>
</evidence>
<evidence type="ECO:0000256" key="1">
    <source>
        <dbReference type="ARBA" id="ARBA00018672"/>
    </source>
</evidence>
<dbReference type="GO" id="GO:0000160">
    <property type="term" value="P:phosphorelay signal transduction system"/>
    <property type="evidence" value="ECO:0007669"/>
    <property type="project" value="InterPro"/>
</dbReference>
<dbReference type="PANTHER" id="PTHR43280">
    <property type="entry name" value="ARAC-FAMILY TRANSCRIPTIONAL REGULATOR"/>
    <property type="match status" value="1"/>
</dbReference>
<dbReference type="AlphaFoldDB" id="A0A4U8Q8R5"/>
<dbReference type="PROSITE" id="PS00041">
    <property type="entry name" value="HTH_ARAC_FAMILY_1"/>
    <property type="match status" value="1"/>
</dbReference>
<name>A0A4U8Q8R5_9FIRM</name>
<dbReference type="Pfam" id="PF00072">
    <property type="entry name" value="Response_reg"/>
    <property type="match status" value="1"/>
</dbReference>
<keyword evidence="2" id="KW-0805">Transcription regulation</keyword>
<feature type="domain" description="Response regulatory" evidence="9">
    <location>
        <begin position="2"/>
        <end position="119"/>
    </location>
</feature>
<dbReference type="RefSeq" id="WP_070041410.1">
    <property type="nucleotide sequence ID" value="NZ_CABMJZ010000067.1"/>
</dbReference>
<keyword evidence="3" id="KW-0238">DNA-binding</keyword>
<evidence type="ECO:0000256" key="7">
    <source>
        <dbReference type="SAM" id="Coils"/>
    </source>
</evidence>
<feature type="coiled-coil region" evidence="7">
    <location>
        <begin position="108"/>
        <end position="135"/>
    </location>
</feature>
<keyword evidence="4" id="KW-0804">Transcription</keyword>
<evidence type="ECO:0000256" key="2">
    <source>
        <dbReference type="ARBA" id="ARBA00023015"/>
    </source>
</evidence>
<dbReference type="PROSITE" id="PS01124">
    <property type="entry name" value="HTH_ARAC_FAMILY_2"/>
    <property type="match status" value="1"/>
</dbReference>
<dbReference type="Proteomes" id="UP000306509">
    <property type="component" value="Unassembled WGS sequence"/>
</dbReference>
<dbReference type="EMBL" id="QGQD01000047">
    <property type="protein sequence ID" value="TLD00794.1"/>
    <property type="molecule type" value="Genomic_DNA"/>
</dbReference>
<dbReference type="OrthoDB" id="1974963at2"/>
<dbReference type="SMART" id="SM00448">
    <property type="entry name" value="REC"/>
    <property type="match status" value="1"/>
</dbReference>
<evidence type="ECO:0000256" key="3">
    <source>
        <dbReference type="ARBA" id="ARBA00023125"/>
    </source>
</evidence>
<evidence type="ECO:0000256" key="6">
    <source>
        <dbReference type="PROSITE-ProRule" id="PRU00169"/>
    </source>
</evidence>
<dbReference type="PANTHER" id="PTHR43280:SF2">
    <property type="entry name" value="HTH-TYPE TRANSCRIPTIONAL REGULATOR EXSA"/>
    <property type="match status" value="1"/>
</dbReference>
<dbReference type="SUPFAM" id="SSF46689">
    <property type="entry name" value="Homeodomain-like"/>
    <property type="match status" value="2"/>
</dbReference>
<dbReference type="Gene3D" id="3.40.50.2300">
    <property type="match status" value="1"/>
</dbReference>
<comment type="caution">
    <text evidence="10">The sequence shown here is derived from an EMBL/GenBank/DDBJ whole genome shotgun (WGS) entry which is preliminary data.</text>
</comment>
<dbReference type="InterPro" id="IPR009057">
    <property type="entry name" value="Homeodomain-like_sf"/>
</dbReference>
<dbReference type="InterPro" id="IPR020449">
    <property type="entry name" value="Tscrpt_reg_AraC-type_HTH"/>
</dbReference>
<evidence type="ECO:0000259" key="8">
    <source>
        <dbReference type="PROSITE" id="PS01124"/>
    </source>
</evidence>
<sequence length="516" mass="60310">MNVLIIDDDRFVVAALEKKVMWRELGVERVYTAYNIRQARKVIEENTIQLMLCDIEMPQGSGLELLAWVRDEKLPIETIILTSFAEFDYAQDAVKLDCLDYLLKPVNYGKLTEIIQKAIKKIREQEKAKKSIVQQFWQELLQRETTDEKELLMRKVEQKQLDYREEETFILIFAGIYPGYDQTAEYTEAVLDFSFKNIWSEVFLQHRAKAEILIDLQMFYYLAVIRLDEKVSGSKAVKQILKSVMENLGRCMGYDSGFCMSKPVSIWECADTFEELTNVCSRDLFCRNNISEYPPALQKESAYAPACISQIEIFLKHNNQEQVLTAIRQYIQEQCQKKTFTYTVAWKFKRDVEQLVLSYLQEKEIEGHRLFMDEKSGYYEKRALSSIEDYQSCFEHMITRAVEYAGFAEKSKSVIDIVTGYIEKNYEQEINKKTLADIVYLNPDYLGKLFKKKTGISVNNYVMKVRVEKGKDLLANTDIPINVIALDTGFSNYSYYSKVFKELVGCTPNEYRKKME</sequence>
<gene>
    <name evidence="10" type="ORF">DSM106044_02370</name>
</gene>
<reference evidence="10 11" key="1">
    <citation type="journal article" date="2019" name="Anaerobe">
        <title>Detection of Robinsoniella peoriensis in multiple bone samples of a trauma patient.</title>
        <authorList>
            <person name="Schrottner P."/>
            <person name="Hartwich K."/>
            <person name="Bunk B."/>
            <person name="Schober I."/>
            <person name="Helbig S."/>
            <person name="Rudolph W.W."/>
            <person name="Gunzer F."/>
        </authorList>
    </citation>
    <scope>NUCLEOTIDE SEQUENCE [LARGE SCALE GENOMIC DNA]</scope>
    <source>
        <strain evidence="10 11">DSM 106044</strain>
    </source>
</reference>
<dbReference type="SMART" id="SM00342">
    <property type="entry name" value="HTH_ARAC"/>
    <property type="match status" value="1"/>
</dbReference>
<dbReference type="Pfam" id="PF12833">
    <property type="entry name" value="HTH_18"/>
    <property type="match status" value="1"/>
</dbReference>
<keyword evidence="7" id="KW-0175">Coiled coil</keyword>
<comment type="function">
    <text evidence="5">May play the central regulatory role in sporulation. It may be an element of the effector pathway responsible for the activation of sporulation genes in response to nutritional stress. Spo0A may act in concert with spo0H (a sigma factor) to control the expression of some genes that are critical to the sporulation process.</text>
</comment>
<dbReference type="PROSITE" id="PS50110">
    <property type="entry name" value="RESPONSE_REGULATORY"/>
    <property type="match status" value="1"/>
</dbReference>
<dbReference type="STRING" id="180332.GCA_000797495_00033"/>
<dbReference type="CDD" id="cd17536">
    <property type="entry name" value="REC_YesN-like"/>
    <property type="match status" value="1"/>
</dbReference>
<dbReference type="InterPro" id="IPR018062">
    <property type="entry name" value="HTH_AraC-typ_CS"/>
</dbReference>
<dbReference type="InterPro" id="IPR001789">
    <property type="entry name" value="Sig_transdc_resp-reg_receiver"/>
</dbReference>
<feature type="domain" description="HTH araC/xylS-type" evidence="8">
    <location>
        <begin position="416"/>
        <end position="514"/>
    </location>
</feature>
<proteinExistence type="predicted"/>
<dbReference type="InterPro" id="IPR018060">
    <property type="entry name" value="HTH_AraC"/>
</dbReference>
<dbReference type="PRINTS" id="PR00032">
    <property type="entry name" value="HTHARAC"/>
</dbReference>
<evidence type="ECO:0000259" key="9">
    <source>
        <dbReference type="PROSITE" id="PS50110"/>
    </source>
</evidence>
<dbReference type="GO" id="GO:0003700">
    <property type="term" value="F:DNA-binding transcription factor activity"/>
    <property type="evidence" value="ECO:0007669"/>
    <property type="project" value="InterPro"/>
</dbReference>
<organism evidence="10 11">
    <name type="scientific">Robinsoniella peoriensis</name>
    <dbReference type="NCBI Taxonomy" id="180332"/>
    <lineage>
        <taxon>Bacteria</taxon>
        <taxon>Bacillati</taxon>
        <taxon>Bacillota</taxon>
        <taxon>Clostridia</taxon>
        <taxon>Lachnospirales</taxon>
        <taxon>Lachnospiraceae</taxon>
        <taxon>Robinsoniella</taxon>
    </lineage>
</organism>
<evidence type="ECO:0000256" key="5">
    <source>
        <dbReference type="ARBA" id="ARBA00024867"/>
    </source>
</evidence>
<evidence type="ECO:0000256" key="4">
    <source>
        <dbReference type="ARBA" id="ARBA00023163"/>
    </source>
</evidence>
<evidence type="ECO:0000313" key="10">
    <source>
        <dbReference type="EMBL" id="TLD00794.1"/>
    </source>
</evidence>
<dbReference type="Gene3D" id="1.10.10.60">
    <property type="entry name" value="Homeodomain-like"/>
    <property type="match status" value="2"/>
</dbReference>
<protein>
    <recommendedName>
        <fullName evidence="1">Stage 0 sporulation protein A homolog</fullName>
    </recommendedName>
</protein>
<dbReference type="InterPro" id="IPR011006">
    <property type="entry name" value="CheY-like_superfamily"/>
</dbReference>